<evidence type="ECO:0000313" key="3">
    <source>
        <dbReference type="Proteomes" id="UP000037688"/>
    </source>
</evidence>
<protein>
    <recommendedName>
        <fullName evidence="4">DUF3139 domain-containing protein</fullName>
    </recommendedName>
</protein>
<dbReference type="Pfam" id="PF11337">
    <property type="entry name" value="DUF3139"/>
    <property type="match status" value="1"/>
</dbReference>
<evidence type="ECO:0000256" key="1">
    <source>
        <dbReference type="SAM" id="Phobius"/>
    </source>
</evidence>
<sequence>MGKRKKYVLLWVLTIMVILVLTPFVYVQVNKLIYAHRVTEYLIEEKKYTQEEIESVEGIWNVKLPPFSALVKFKDEPDVEYIYFAHNEVLQFGHRISEEAQRRGKIKSDLKHVAPTNDSE</sequence>
<gene>
    <name evidence="2" type="ORF">AMS66_08295</name>
</gene>
<comment type="caution">
    <text evidence="2">The sequence shown here is derived from an EMBL/GenBank/DDBJ whole genome shotgun (WGS) entry which is preliminary data.</text>
</comment>
<dbReference type="RefSeq" id="WP_053780346.1">
    <property type="nucleotide sequence ID" value="NZ_LITU01000050.1"/>
</dbReference>
<evidence type="ECO:0000313" key="2">
    <source>
        <dbReference type="EMBL" id="KOY16863.1"/>
    </source>
</evidence>
<dbReference type="EMBL" id="LITU01000050">
    <property type="protein sequence ID" value="KOY16863.1"/>
    <property type="molecule type" value="Genomic_DNA"/>
</dbReference>
<proteinExistence type="predicted"/>
<dbReference type="AlphaFoldDB" id="A0A0M9BQC4"/>
<keyword evidence="1" id="KW-0812">Transmembrane</keyword>
<dbReference type="OrthoDB" id="2738731at2"/>
<feature type="transmembrane region" description="Helical" evidence="1">
    <location>
        <begin position="7"/>
        <end position="27"/>
    </location>
</feature>
<reference evidence="2 3" key="1">
    <citation type="submission" date="2015-08" db="EMBL/GenBank/DDBJ databases">
        <title>Draft genome sequence of cellulolytic and xylanolytic Paenibacillus sp. A59, isolated from a decaying forest soil from Patagonia, Argentina.</title>
        <authorList>
            <person name="Ghio S."/>
            <person name="Caceres A.M."/>
            <person name="Talia P."/>
            <person name="Grasso D."/>
            <person name="Campos E."/>
        </authorList>
    </citation>
    <scope>NUCLEOTIDE SEQUENCE [LARGE SCALE GENOMIC DNA]</scope>
    <source>
        <strain evidence="2 3">A59</strain>
    </source>
</reference>
<organism evidence="2 3">
    <name type="scientific">Paenibacillus xylanivorans</name>
    <dbReference type="NCBI Taxonomy" id="1705561"/>
    <lineage>
        <taxon>Bacteria</taxon>
        <taxon>Bacillati</taxon>
        <taxon>Bacillota</taxon>
        <taxon>Bacilli</taxon>
        <taxon>Bacillales</taxon>
        <taxon>Paenibacillaceae</taxon>
        <taxon>Paenibacillus</taxon>
    </lineage>
</organism>
<keyword evidence="3" id="KW-1185">Reference proteome</keyword>
<keyword evidence="1" id="KW-1133">Transmembrane helix</keyword>
<name>A0A0M9BQC4_9BACL</name>
<evidence type="ECO:0008006" key="4">
    <source>
        <dbReference type="Google" id="ProtNLM"/>
    </source>
</evidence>
<keyword evidence="1" id="KW-0472">Membrane</keyword>
<dbReference type="PATRIC" id="fig|1705561.3.peg.1491"/>
<dbReference type="Proteomes" id="UP000037688">
    <property type="component" value="Unassembled WGS sequence"/>
</dbReference>
<accession>A0A0M9BQC4</accession>
<dbReference type="InterPro" id="IPR021486">
    <property type="entry name" value="DUF3139"/>
</dbReference>